<name>A0A0N1KQ22_THESC</name>
<accession>A0A0N1KQ22</accession>
<feature type="domain" description="Response regulatory" evidence="3">
    <location>
        <begin position="3"/>
        <end position="117"/>
    </location>
</feature>
<gene>
    <name evidence="4" type="ORF">AN926_05585</name>
</gene>
<dbReference type="GO" id="GO:0000160">
    <property type="term" value="P:phosphorelay signal transduction system"/>
    <property type="evidence" value="ECO:0007669"/>
    <property type="project" value="InterPro"/>
</dbReference>
<dbReference type="InterPro" id="IPR001789">
    <property type="entry name" value="Sig_transdc_resp-reg_receiver"/>
</dbReference>
<dbReference type="SMART" id="SM00448">
    <property type="entry name" value="REC"/>
    <property type="match status" value="1"/>
</dbReference>
<sequence>MRPVLVVEDDVTVAKLLKVALTRAGYEVFIAGDYASAREALGKDWAAVVLDINLPGGSGLDLLRYLRRELKRNTPVLVLSGLKQERSVAEAQALGAQEYLTKPFSPGELVKRLERYVAAR</sequence>
<dbReference type="PANTHER" id="PTHR44591:SF3">
    <property type="entry name" value="RESPONSE REGULATORY DOMAIN-CONTAINING PROTEIN"/>
    <property type="match status" value="1"/>
</dbReference>
<dbReference type="PATRIC" id="fig|37636.3.peg.180"/>
<evidence type="ECO:0000313" key="5">
    <source>
        <dbReference type="Proteomes" id="UP000053099"/>
    </source>
</evidence>
<keyword evidence="4" id="KW-0418">Kinase</keyword>
<dbReference type="AlphaFoldDB" id="A0A0N1KQ22"/>
<protein>
    <submittedName>
        <fullName evidence="4">Histidine kinase</fullName>
    </submittedName>
</protein>
<dbReference type="InterPro" id="IPR050595">
    <property type="entry name" value="Bact_response_regulator"/>
</dbReference>
<feature type="modified residue" description="4-aspartylphosphate" evidence="2">
    <location>
        <position position="51"/>
    </location>
</feature>
<dbReference type="SUPFAM" id="SSF52172">
    <property type="entry name" value="CheY-like"/>
    <property type="match status" value="1"/>
</dbReference>
<keyword evidence="1 2" id="KW-0597">Phosphoprotein</keyword>
<dbReference type="PANTHER" id="PTHR44591">
    <property type="entry name" value="STRESS RESPONSE REGULATOR PROTEIN 1"/>
    <property type="match status" value="1"/>
</dbReference>
<comment type="caution">
    <text evidence="4">The sequence shown here is derived from an EMBL/GenBank/DDBJ whole genome shotgun (WGS) entry which is preliminary data.</text>
</comment>
<dbReference type="InterPro" id="IPR011006">
    <property type="entry name" value="CheY-like_superfamily"/>
</dbReference>
<reference evidence="4 5" key="1">
    <citation type="submission" date="2015-09" db="EMBL/GenBank/DDBJ databases">
        <title>Draft genome sequence of Thermus scotoductus strain K1 isolated from a geothermal spring in Nagorno-Karabakh, Armenia.</title>
        <authorList>
            <person name="Saghatelyan A."/>
            <person name="Poghosyan L."/>
            <person name="Panosyan H."/>
            <person name="Birkeland N.-K."/>
        </authorList>
    </citation>
    <scope>NUCLEOTIDE SEQUENCE [LARGE SCALE GENOMIC DNA]</scope>
    <source>
        <strain evidence="4 5">K1</strain>
    </source>
</reference>
<evidence type="ECO:0000259" key="3">
    <source>
        <dbReference type="PROSITE" id="PS50110"/>
    </source>
</evidence>
<dbReference type="Proteomes" id="UP000053099">
    <property type="component" value="Unassembled WGS sequence"/>
</dbReference>
<keyword evidence="4" id="KW-0808">Transferase</keyword>
<evidence type="ECO:0000313" key="4">
    <source>
        <dbReference type="EMBL" id="KPD32061.1"/>
    </source>
</evidence>
<organism evidence="4 5">
    <name type="scientific">Thermus scotoductus</name>
    <dbReference type="NCBI Taxonomy" id="37636"/>
    <lineage>
        <taxon>Bacteria</taxon>
        <taxon>Thermotogati</taxon>
        <taxon>Deinococcota</taxon>
        <taxon>Deinococci</taxon>
        <taxon>Thermales</taxon>
        <taxon>Thermaceae</taxon>
        <taxon>Thermus</taxon>
    </lineage>
</organism>
<evidence type="ECO:0000256" key="2">
    <source>
        <dbReference type="PROSITE-ProRule" id="PRU00169"/>
    </source>
</evidence>
<dbReference type="EMBL" id="LJJR01000013">
    <property type="protein sequence ID" value="KPD32061.1"/>
    <property type="molecule type" value="Genomic_DNA"/>
</dbReference>
<dbReference type="Pfam" id="PF00072">
    <property type="entry name" value="Response_reg"/>
    <property type="match status" value="1"/>
</dbReference>
<dbReference type="Gene3D" id="3.40.50.2300">
    <property type="match status" value="1"/>
</dbReference>
<dbReference type="GO" id="GO:0016301">
    <property type="term" value="F:kinase activity"/>
    <property type="evidence" value="ECO:0007669"/>
    <property type="project" value="UniProtKB-KW"/>
</dbReference>
<evidence type="ECO:0000256" key="1">
    <source>
        <dbReference type="ARBA" id="ARBA00022553"/>
    </source>
</evidence>
<dbReference type="PROSITE" id="PS50110">
    <property type="entry name" value="RESPONSE_REGULATORY"/>
    <property type="match status" value="1"/>
</dbReference>
<proteinExistence type="predicted"/>